<gene>
    <name evidence="1" type="ORF">M9H77_10041</name>
</gene>
<keyword evidence="2" id="KW-1185">Reference proteome</keyword>
<protein>
    <submittedName>
        <fullName evidence="1">Uncharacterized protein</fullName>
    </submittedName>
</protein>
<evidence type="ECO:0000313" key="1">
    <source>
        <dbReference type="EMBL" id="KAI5679091.1"/>
    </source>
</evidence>
<dbReference type="EMBL" id="CM044702">
    <property type="protein sequence ID" value="KAI5679091.1"/>
    <property type="molecule type" value="Genomic_DNA"/>
</dbReference>
<dbReference type="Proteomes" id="UP001060085">
    <property type="component" value="Linkage Group LG02"/>
</dbReference>
<name>A0ACC0C2S5_CATRO</name>
<comment type="caution">
    <text evidence="1">The sequence shown here is derived from an EMBL/GenBank/DDBJ whole genome shotgun (WGS) entry which is preliminary data.</text>
</comment>
<organism evidence="1 2">
    <name type="scientific">Catharanthus roseus</name>
    <name type="common">Madagascar periwinkle</name>
    <name type="synonym">Vinca rosea</name>
    <dbReference type="NCBI Taxonomy" id="4058"/>
    <lineage>
        <taxon>Eukaryota</taxon>
        <taxon>Viridiplantae</taxon>
        <taxon>Streptophyta</taxon>
        <taxon>Embryophyta</taxon>
        <taxon>Tracheophyta</taxon>
        <taxon>Spermatophyta</taxon>
        <taxon>Magnoliopsida</taxon>
        <taxon>eudicotyledons</taxon>
        <taxon>Gunneridae</taxon>
        <taxon>Pentapetalae</taxon>
        <taxon>asterids</taxon>
        <taxon>lamiids</taxon>
        <taxon>Gentianales</taxon>
        <taxon>Apocynaceae</taxon>
        <taxon>Rauvolfioideae</taxon>
        <taxon>Vinceae</taxon>
        <taxon>Catharanthinae</taxon>
        <taxon>Catharanthus</taxon>
    </lineage>
</organism>
<evidence type="ECO:0000313" key="2">
    <source>
        <dbReference type="Proteomes" id="UP001060085"/>
    </source>
</evidence>
<reference evidence="2" key="1">
    <citation type="journal article" date="2023" name="Nat. Plants">
        <title>Single-cell RNA sequencing provides a high-resolution roadmap for understanding the multicellular compartmentation of specialized metabolism.</title>
        <authorList>
            <person name="Sun S."/>
            <person name="Shen X."/>
            <person name="Li Y."/>
            <person name="Li Y."/>
            <person name="Wang S."/>
            <person name="Li R."/>
            <person name="Zhang H."/>
            <person name="Shen G."/>
            <person name="Guo B."/>
            <person name="Wei J."/>
            <person name="Xu J."/>
            <person name="St-Pierre B."/>
            <person name="Chen S."/>
            <person name="Sun C."/>
        </authorList>
    </citation>
    <scope>NUCLEOTIDE SEQUENCE [LARGE SCALE GENOMIC DNA]</scope>
</reference>
<accession>A0ACC0C2S5</accession>
<proteinExistence type="predicted"/>
<sequence length="293" mass="31138">MACSLTLGSKFSENGCLFTCGDGSFGQLGHGDYNSHCLPEKVSYMNSRHVWQVACGMRHSLAIVNDDLGCQVHGFGSGKRGQLGISVDKVRSINVPQAALGLDDAKIVSIYADGDHSAALSDDGRLYTWGRGFSGASDIHIPQCFNANLSLREAALGWNHALLLTADSEVFVLGSYGNGVLISPDTNIQRRNRSEESEEGVISRIPGLGSSKVLQIAAGAEHSALVTDDGSILTWGWGEHGQLGLGDTVDQSIPQIISFGEEVAAPRFLCEVYCGSGFTYAIRTPVVVDSEIS</sequence>